<evidence type="ECO:0000313" key="2">
    <source>
        <dbReference type="Proteomes" id="UP001157915"/>
    </source>
</evidence>
<comment type="caution">
    <text evidence="1">The sequence shown here is derived from an EMBL/GenBank/DDBJ whole genome shotgun (WGS) entry which is preliminary data.</text>
</comment>
<gene>
    <name evidence="1" type="ORF">SAMN06265367_108168</name>
</gene>
<sequence>MFGYNLTMDILNYLSKLATGYHSRSLIISGINVKFKFYGKPVPFDPIAMLRELQFLSQSLGCLNLDMDKDYLDFAHYELDIDQHLPALVIASFQLDGLRYKVIRSVKRVENPRCSRYIFYCADQMMAVYQRTYDYGQSFDKLSAKFLRNFEATAPSNQRLIKVMSDGQWGLLEGMVNSQLWLIVAPNHMSDILQKIILAKNTSSAQKPIH</sequence>
<protein>
    <submittedName>
        <fullName evidence="1">Uncharacterized protein</fullName>
    </submittedName>
</protein>
<name>A0ABY1PI73_9BACT</name>
<evidence type="ECO:0000313" key="1">
    <source>
        <dbReference type="EMBL" id="SMP33388.1"/>
    </source>
</evidence>
<dbReference type="EMBL" id="FXUA01000008">
    <property type="protein sequence ID" value="SMP33388.1"/>
    <property type="molecule type" value="Genomic_DNA"/>
</dbReference>
<organism evidence="1 2">
    <name type="scientific">Algoriphagus winogradskyi</name>
    <dbReference type="NCBI Taxonomy" id="237017"/>
    <lineage>
        <taxon>Bacteria</taxon>
        <taxon>Pseudomonadati</taxon>
        <taxon>Bacteroidota</taxon>
        <taxon>Cytophagia</taxon>
        <taxon>Cytophagales</taxon>
        <taxon>Cyclobacteriaceae</taxon>
        <taxon>Algoriphagus</taxon>
    </lineage>
</organism>
<keyword evidence="2" id="KW-1185">Reference proteome</keyword>
<accession>A0ABY1PI73</accession>
<proteinExistence type="predicted"/>
<dbReference type="Proteomes" id="UP001157915">
    <property type="component" value="Unassembled WGS sequence"/>
</dbReference>
<reference evidence="1 2" key="1">
    <citation type="submission" date="2017-05" db="EMBL/GenBank/DDBJ databases">
        <authorList>
            <person name="Varghese N."/>
            <person name="Submissions S."/>
        </authorList>
    </citation>
    <scope>NUCLEOTIDE SEQUENCE [LARGE SCALE GENOMIC DNA]</scope>
    <source>
        <strain evidence="1 2">DSM 15360</strain>
    </source>
</reference>